<feature type="compositionally biased region" description="Polar residues" evidence="1">
    <location>
        <begin position="147"/>
        <end position="158"/>
    </location>
</feature>
<dbReference type="InParanoid" id="A0A2P6NC11"/>
<keyword evidence="3" id="KW-1185">Reference proteome</keyword>
<protein>
    <submittedName>
        <fullName evidence="2">Uncharacterized protein</fullName>
    </submittedName>
</protein>
<sequence>MSVPLKDLRKNTKDLPSSNVSGCLKFITCRNIIVNCQLSGRESRGGRSTPYYRPLDLVLMRVTGRSDVGLSPKSTANENNARGGKTNCSIESFHLESILSGNPECGHLKTGPVEFFLVYAPHVPPSAYRFFPFRSVRFCGRVPSQLLSGSTGKSTAGSPSLFLPSESHRSSSPAPLVSLQSAPPLVRRVPSQLLSGSTGKSTVGSPSGHLATKAFRLVAIVNLSP</sequence>
<reference evidence="2 3" key="1">
    <citation type="journal article" date="2018" name="Genome Biol. Evol.">
        <title>Multiple Roots of Fruiting Body Formation in Amoebozoa.</title>
        <authorList>
            <person name="Hillmann F."/>
            <person name="Forbes G."/>
            <person name="Novohradska S."/>
            <person name="Ferling I."/>
            <person name="Riege K."/>
            <person name="Groth M."/>
            <person name="Westermann M."/>
            <person name="Marz M."/>
            <person name="Spaller T."/>
            <person name="Winckler T."/>
            <person name="Schaap P."/>
            <person name="Glockner G."/>
        </authorList>
    </citation>
    <scope>NUCLEOTIDE SEQUENCE [LARGE SCALE GENOMIC DNA]</scope>
    <source>
        <strain evidence="2 3">Jena</strain>
    </source>
</reference>
<feature type="region of interest" description="Disordered" evidence="1">
    <location>
        <begin position="147"/>
        <end position="178"/>
    </location>
</feature>
<gene>
    <name evidence="2" type="ORF">PROFUN_10918</name>
</gene>
<accession>A0A2P6NC11</accession>
<name>A0A2P6NC11_9EUKA</name>
<evidence type="ECO:0000313" key="3">
    <source>
        <dbReference type="Proteomes" id="UP000241769"/>
    </source>
</evidence>
<dbReference type="AlphaFoldDB" id="A0A2P6NC11"/>
<dbReference type="EMBL" id="MDYQ01000123">
    <property type="protein sequence ID" value="PRP81478.1"/>
    <property type="molecule type" value="Genomic_DNA"/>
</dbReference>
<comment type="caution">
    <text evidence="2">The sequence shown here is derived from an EMBL/GenBank/DDBJ whole genome shotgun (WGS) entry which is preliminary data.</text>
</comment>
<dbReference type="Proteomes" id="UP000241769">
    <property type="component" value="Unassembled WGS sequence"/>
</dbReference>
<evidence type="ECO:0000256" key="1">
    <source>
        <dbReference type="SAM" id="MobiDB-lite"/>
    </source>
</evidence>
<evidence type="ECO:0000313" key="2">
    <source>
        <dbReference type="EMBL" id="PRP81478.1"/>
    </source>
</evidence>
<proteinExistence type="predicted"/>
<organism evidence="2 3">
    <name type="scientific">Planoprotostelium fungivorum</name>
    <dbReference type="NCBI Taxonomy" id="1890364"/>
    <lineage>
        <taxon>Eukaryota</taxon>
        <taxon>Amoebozoa</taxon>
        <taxon>Evosea</taxon>
        <taxon>Variosea</taxon>
        <taxon>Cavosteliida</taxon>
        <taxon>Cavosteliaceae</taxon>
        <taxon>Planoprotostelium</taxon>
    </lineage>
</organism>